<dbReference type="RefSeq" id="WP_282334912.1">
    <property type="nucleotide sequence ID" value="NZ_JASBRG010000007.1"/>
</dbReference>
<accession>A0ABT6RE01</accession>
<keyword evidence="2" id="KW-1185">Reference proteome</keyword>
<evidence type="ECO:0000313" key="1">
    <source>
        <dbReference type="EMBL" id="MDI3320810.1"/>
    </source>
</evidence>
<comment type="caution">
    <text evidence="1">The sequence shown here is derived from an EMBL/GenBank/DDBJ whole genome shotgun (WGS) entry which is preliminary data.</text>
</comment>
<dbReference type="Pfam" id="PF22028">
    <property type="entry name" value="DUF6934"/>
    <property type="match status" value="1"/>
</dbReference>
<protein>
    <submittedName>
        <fullName evidence="1">Uncharacterized protein</fullName>
    </submittedName>
</protein>
<organism evidence="1 2">
    <name type="scientific">Pinibacter soli</name>
    <dbReference type="NCBI Taxonomy" id="3044211"/>
    <lineage>
        <taxon>Bacteria</taxon>
        <taxon>Pseudomonadati</taxon>
        <taxon>Bacteroidota</taxon>
        <taxon>Chitinophagia</taxon>
        <taxon>Chitinophagales</taxon>
        <taxon>Chitinophagaceae</taxon>
        <taxon>Pinibacter</taxon>
    </lineage>
</organism>
<proteinExistence type="predicted"/>
<reference evidence="1 2" key="1">
    <citation type="submission" date="2023-05" db="EMBL/GenBank/DDBJ databases">
        <title>Genome sequence of Pinibacter sp. MAH-24.</title>
        <authorList>
            <person name="Huq M.A."/>
        </authorList>
    </citation>
    <scope>NUCLEOTIDE SEQUENCE [LARGE SCALE GENOMIC DNA]</scope>
    <source>
        <strain evidence="1 2">MAH-24</strain>
    </source>
</reference>
<name>A0ABT6RE01_9BACT</name>
<evidence type="ECO:0000313" key="2">
    <source>
        <dbReference type="Proteomes" id="UP001226434"/>
    </source>
</evidence>
<gene>
    <name evidence="1" type="ORF">QJ048_13550</name>
</gene>
<dbReference type="Proteomes" id="UP001226434">
    <property type="component" value="Unassembled WGS sequence"/>
</dbReference>
<dbReference type="EMBL" id="JASBRG010000007">
    <property type="protein sequence ID" value="MDI3320810.1"/>
    <property type="molecule type" value="Genomic_DNA"/>
</dbReference>
<sequence>MQLDKYEMKVSSSLRRFELVSTGPKGEIHKKIEFNLFPTTPNVYNLGFGDVTGHGDINNLIVTDNGDSKKVFSEPKSVLLC</sequence>
<dbReference type="InterPro" id="IPR053865">
    <property type="entry name" value="DUF6934"/>
</dbReference>